<evidence type="ECO:0000256" key="3">
    <source>
        <dbReference type="SAM" id="SignalP"/>
    </source>
</evidence>
<reference evidence="4 5" key="1">
    <citation type="journal article" date="2015" name="Biotechnol. Biofuels">
        <title>Enhanced degradation of softwood versus hardwood by the white-rot fungus Pycnoporus coccineus.</title>
        <authorList>
            <person name="Couturier M."/>
            <person name="Navarro D."/>
            <person name="Chevret D."/>
            <person name="Henrissat B."/>
            <person name="Piumi F."/>
            <person name="Ruiz-Duenas F.J."/>
            <person name="Martinez A.T."/>
            <person name="Grigoriev I.V."/>
            <person name="Riley R."/>
            <person name="Lipzen A."/>
            <person name="Berrin J.G."/>
            <person name="Master E.R."/>
            <person name="Rosso M.N."/>
        </authorList>
    </citation>
    <scope>NUCLEOTIDE SEQUENCE [LARGE SCALE GENOMIC DNA]</scope>
    <source>
        <strain evidence="4 5">BRFM310</strain>
    </source>
</reference>
<feature type="signal peptide" evidence="3">
    <location>
        <begin position="1"/>
        <end position="17"/>
    </location>
</feature>
<keyword evidence="2" id="KW-0812">Transmembrane</keyword>
<feature type="region of interest" description="Disordered" evidence="1">
    <location>
        <begin position="318"/>
        <end position="341"/>
    </location>
</feature>
<keyword evidence="5" id="KW-1185">Reference proteome</keyword>
<keyword evidence="2" id="KW-0472">Membrane</keyword>
<organism evidence="4 5">
    <name type="scientific">Trametes coccinea (strain BRFM310)</name>
    <name type="common">Pycnoporus coccineus</name>
    <dbReference type="NCBI Taxonomy" id="1353009"/>
    <lineage>
        <taxon>Eukaryota</taxon>
        <taxon>Fungi</taxon>
        <taxon>Dikarya</taxon>
        <taxon>Basidiomycota</taxon>
        <taxon>Agaricomycotina</taxon>
        <taxon>Agaricomycetes</taxon>
        <taxon>Polyporales</taxon>
        <taxon>Polyporaceae</taxon>
        <taxon>Trametes</taxon>
    </lineage>
</organism>
<proteinExistence type="predicted"/>
<feature type="compositionally biased region" description="Low complexity" evidence="1">
    <location>
        <begin position="322"/>
        <end position="331"/>
    </location>
</feature>
<evidence type="ECO:0000256" key="1">
    <source>
        <dbReference type="SAM" id="MobiDB-lite"/>
    </source>
</evidence>
<protein>
    <submittedName>
        <fullName evidence="4">Uncharacterized protein</fullName>
    </submittedName>
</protein>
<feature type="transmembrane region" description="Helical" evidence="2">
    <location>
        <begin position="51"/>
        <end position="70"/>
    </location>
</feature>
<dbReference type="AlphaFoldDB" id="A0A1Y2J5R4"/>
<evidence type="ECO:0000256" key="2">
    <source>
        <dbReference type="SAM" id="Phobius"/>
    </source>
</evidence>
<dbReference type="OrthoDB" id="2905268at2759"/>
<feature type="transmembrane region" description="Helical" evidence="2">
    <location>
        <begin position="164"/>
        <end position="185"/>
    </location>
</feature>
<evidence type="ECO:0000313" key="4">
    <source>
        <dbReference type="EMBL" id="OSD08144.1"/>
    </source>
</evidence>
<accession>A0A1Y2J5R4</accession>
<feature type="transmembrane region" description="Helical" evidence="2">
    <location>
        <begin position="82"/>
        <end position="102"/>
    </location>
</feature>
<dbReference type="Proteomes" id="UP000193067">
    <property type="component" value="Unassembled WGS sequence"/>
</dbReference>
<name>A0A1Y2J5R4_TRAC3</name>
<keyword evidence="3" id="KW-0732">Signal</keyword>
<feature type="chain" id="PRO_5012869905" evidence="3">
    <location>
        <begin position="18"/>
        <end position="353"/>
    </location>
</feature>
<evidence type="ECO:0000313" key="5">
    <source>
        <dbReference type="Proteomes" id="UP000193067"/>
    </source>
</evidence>
<keyword evidence="2" id="KW-1133">Transmembrane helix</keyword>
<gene>
    <name evidence="4" type="ORF">PYCCODRAFT_1358174</name>
</gene>
<sequence length="353" mass="38950">MLIYVCALFVLATVTLCLQTWINHDAFILHLAFPGGPAEYLEQNARSPANLAMTFMFIVLNWLADGMLLFRCYVVFGCAKSAMIGCCLAQLALVVIGCVFLKDISMLSINLWVDVKRAPSLAYLSCSLVINTGLTLVIIIRLIHLRSRISDVLGSRYTRVYFSLVAMLVESAAPYTVVALIAIIACAKRSPLQIAMLPMLGQLQAIPPLLIAFRVMEGRALTHETWKSTLSFVAPGAATAPISLEPAKIEPFLAKLEAFPRDEQPPSYATDTQWEHSADDDVYTALPNTRRSSRLAMPPLRLNTDFESCADWKISFDEESSPTKSSTLSLPQYPSEAHTPQCTTCPCSWPRPV</sequence>
<dbReference type="EMBL" id="KZ084087">
    <property type="protein sequence ID" value="OSD08144.1"/>
    <property type="molecule type" value="Genomic_DNA"/>
</dbReference>
<feature type="transmembrane region" description="Helical" evidence="2">
    <location>
        <begin position="122"/>
        <end position="143"/>
    </location>
</feature>